<comment type="caution">
    <text evidence="2">The sequence shown here is derived from an EMBL/GenBank/DDBJ whole genome shotgun (WGS) entry which is preliminary data.</text>
</comment>
<proteinExistence type="predicted"/>
<evidence type="ECO:0000256" key="1">
    <source>
        <dbReference type="SAM" id="Phobius"/>
    </source>
</evidence>
<dbReference type="AlphaFoldDB" id="A0A9Q1CS93"/>
<dbReference type="Proteomes" id="UP001152320">
    <property type="component" value="Chromosome 1"/>
</dbReference>
<keyword evidence="3" id="KW-1185">Reference proteome</keyword>
<gene>
    <name evidence="2" type="ORF">HOLleu_04593</name>
</gene>
<organism evidence="2 3">
    <name type="scientific">Holothuria leucospilota</name>
    <name type="common">Black long sea cucumber</name>
    <name type="synonym">Mertensiothuria leucospilota</name>
    <dbReference type="NCBI Taxonomy" id="206669"/>
    <lineage>
        <taxon>Eukaryota</taxon>
        <taxon>Metazoa</taxon>
        <taxon>Echinodermata</taxon>
        <taxon>Eleutherozoa</taxon>
        <taxon>Echinozoa</taxon>
        <taxon>Holothuroidea</taxon>
        <taxon>Aspidochirotacea</taxon>
        <taxon>Aspidochirotida</taxon>
        <taxon>Holothuriidae</taxon>
        <taxon>Holothuria</taxon>
    </lineage>
</organism>
<evidence type="ECO:0000313" key="2">
    <source>
        <dbReference type="EMBL" id="KAJ8051137.1"/>
    </source>
</evidence>
<accession>A0A9Q1CS93</accession>
<protein>
    <submittedName>
        <fullName evidence="2">Uncharacterized protein</fullName>
    </submittedName>
</protein>
<feature type="transmembrane region" description="Helical" evidence="1">
    <location>
        <begin position="305"/>
        <end position="330"/>
    </location>
</feature>
<keyword evidence="1" id="KW-0472">Membrane</keyword>
<sequence>MDSEDCCHSVEDNDDNEDYCSSRFVTKMLLVAQACHQLVEDPLFEEQGIRAVEDAAATLKLGRKRANIAKLGGAVAGIAGNVTVIAWKMSSESVNLLSFGIALVVVGVIVTITSDFSFQLYKWNVVQNVKEIVENFIEACLFLEAEERFYTTLLQKQQGRGICYENDGKLKVEQTFEFRKSLKDMQKCADDLKMNQHDYQVLGRFLVSLCDFVKQTYSTYGEVGYHSQESEETSQNILTMLNALKREKDIILNIFIVMNEMGVALTLTVLSSTDYIQGDPETNQVISSLERNYMKAALRRKAWNFFWRFMNVFNLLVNVATLVAVTFNLARNSPDEVAELFLKISTGMSHLVKTDREKREALNSSLFVF</sequence>
<keyword evidence="1" id="KW-0812">Transmembrane</keyword>
<name>A0A9Q1CS93_HOLLE</name>
<feature type="transmembrane region" description="Helical" evidence="1">
    <location>
        <begin position="68"/>
        <end position="87"/>
    </location>
</feature>
<reference evidence="2" key="1">
    <citation type="submission" date="2021-10" db="EMBL/GenBank/DDBJ databases">
        <title>Tropical sea cucumber genome reveals ecological adaptation and Cuvierian tubules defense mechanism.</title>
        <authorList>
            <person name="Chen T."/>
        </authorList>
    </citation>
    <scope>NUCLEOTIDE SEQUENCE</scope>
    <source>
        <strain evidence="2">Nanhai2018</strain>
        <tissue evidence="2">Muscle</tissue>
    </source>
</reference>
<feature type="transmembrane region" description="Helical" evidence="1">
    <location>
        <begin position="93"/>
        <end position="112"/>
    </location>
</feature>
<evidence type="ECO:0000313" key="3">
    <source>
        <dbReference type="Proteomes" id="UP001152320"/>
    </source>
</evidence>
<dbReference type="EMBL" id="JAIZAY010000001">
    <property type="protein sequence ID" value="KAJ8051137.1"/>
    <property type="molecule type" value="Genomic_DNA"/>
</dbReference>
<keyword evidence="1" id="KW-1133">Transmembrane helix</keyword>